<comment type="caution">
    <text evidence="1">The sequence shown here is derived from an EMBL/GenBank/DDBJ whole genome shotgun (WGS) entry which is preliminary data.</text>
</comment>
<name>A0ACB7RX07_HYAAI</name>
<sequence length="144" mass="15056">MNNILPLLVDASGGLSRAVQGAMNENRAVLTAGKKSRAGAPAQVVCITSIPTPRPKFGPFANVPTMASVDTCAPSDLASTIRKIVKEELLRCNEIESSASHDPRGNLCFGNNLSTQQVSTIIDLGKNPPNDISRTTSSSAALPI</sequence>
<reference evidence="1" key="1">
    <citation type="submission" date="2020-05" db="EMBL/GenBank/DDBJ databases">
        <title>Large-scale comparative analyses of tick genomes elucidate their genetic diversity and vector capacities.</title>
        <authorList>
            <person name="Jia N."/>
            <person name="Wang J."/>
            <person name="Shi W."/>
            <person name="Du L."/>
            <person name="Sun Y."/>
            <person name="Zhan W."/>
            <person name="Jiang J."/>
            <person name="Wang Q."/>
            <person name="Zhang B."/>
            <person name="Ji P."/>
            <person name="Sakyi L.B."/>
            <person name="Cui X."/>
            <person name="Yuan T."/>
            <person name="Jiang B."/>
            <person name="Yang W."/>
            <person name="Lam T.T.-Y."/>
            <person name="Chang Q."/>
            <person name="Ding S."/>
            <person name="Wang X."/>
            <person name="Zhu J."/>
            <person name="Ruan X."/>
            <person name="Zhao L."/>
            <person name="Wei J."/>
            <person name="Que T."/>
            <person name="Du C."/>
            <person name="Cheng J."/>
            <person name="Dai P."/>
            <person name="Han X."/>
            <person name="Huang E."/>
            <person name="Gao Y."/>
            <person name="Liu J."/>
            <person name="Shao H."/>
            <person name="Ye R."/>
            <person name="Li L."/>
            <person name="Wei W."/>
            <person name="Wang X."/>
            <person name="Wang C."/>
            <person name="Yang T."/>
            <person name="Huo Q."/>
            <person name="Li W."/>
            <person name="Guo W."/>
            <person name="Chen H."/>
            <person name="Zhou L."/>
            <person name="Ni X."/>
            <person name="Tian J."/>
            <person name="Zhou Y."/>
            <person name="Sheng Y."/>
            <person name="Liu T."/>
            <person name="Pan Y."/>
            <person name="Xia L."/>
            <person name="Li J."/>
            <person name="Zhao F."/>
            <person name="Cao W."/>
        </authorList>
    </citation>
    <scope>NUCLEOTIDE SEQUENCE</scope>
    <source>
        <strain evidence="1">Hyas-2018</strain>
    </source>
</reference>
<organism evidence="1 2">
    <name type="scientific">Hyalomma asiaticum</name>
    <name type="common">Tick</name>
    <dbReference type="NCBI Taxonomy" id="266040"/>
    <lineage>
        <taxon>Eukaryota</taxon>
        <taxon>Metazoa</taxon>
        <taxon>Ecdysozoa</taxon>
        <taxon>Arthropoda</taxon>
        <taxon>Chelicerata</taxon>
        <taxon>Arachnida</taxon>
        <taxon>Acari</taxon>
        <taxon>Parasitiformes</taxon>
        <taxon>Ixodida</taxon>
        <taxon>Ixodoidea</taxon>
        <taxon>Ixodidae</taxon>
        <taxon>Hyalomminae</taxon>
        <taxon>Hyalomma</taxon>
    </lineage>
</organism>
<dbReference type="EMBL" id="CM023487">
    <property type="protein sequence ID" value="KAH6926925.1"/>
    <property type="molecule type" value="Genomic_DNA"/>
</dbReference>
<dbReference type="Proteomes" id="UP000821845">
    <property type="component" value="Chromosome 7"/>
</dbReference>
<gene>
    <name evidence="1" type="ORF">HPB50_023760</name>
</gene>
<protein>
    <submittedName>
        <fullName evidence="1">Uncharacterized protein</fullName>
    </submittedName>
</protein>
<keyword evidence="2" id="KW-1185">Reference proteome</keyword>
<proteinExistence type="predicted"/>
<evidence type="ECO:0000313" key="1">
    <source>
        <dbReference type="EMBL" id="KAH6926925.1"/>
    </source>
</evidence>
<evidence type="ECO:0000313" key="2">
    <source>
        <dbReference type="Proteomes" id="UP000821845"/>
    </source>
</evidence>
<accession>A0ACB7RX07</accession>